<dbReference type="EMBL" id="CAXHTB010000007">
    <property type="protein sequence ID" value="CAL0309050.1"/>
    <property type="molecule type" value="Genomic_DNA"/>
</dbReference>
<keyword evidence="4 6" id="KW-0862">Zinc</keyword>
<evidence type="ECO:0000256" key="4">
    <source>
        <dbReference type="ARBA" id="ARBA00022833"/>
    </source>
</evidence>
<feature type="domain" description="SWIM-type" evidence="7">
    <location>
        <begin position="634"/>
        <end position="682"/>
    </location>
</feature>
<keyword evidence="2 6" id="KW-0479">Metal-binding</keyword>
<dbReference type="PANTHER" id="PTHR31669:SF149">
    <property type="entry name" value="PROTEIN FAR1-RELATED SEQUENCE 12-RELATED"/>
    <property type="match status" value="1"/>
</dbReference>
<evidence type="ECO:0000256" key="5">
    <source>
        <dbReference type="PROSITE-ProRule" id="PRU00325"/>
    </source>
</evidence>
<sequence length="760" mass="87427">MIMIVKENPVGTELAMSNANVEEEIDFSCDPYIGLEFDSSDDALKFYTSYANRIGFKVRIGQLYRSRTDGSVSSRRFVCSKEGSQLSSRTGCPAFIRVQLNASEKWVVDHFHKDHNHNLDTGSENCMPTSHQRGTAISSFSEVPRRPKRKLIAKSIEPPPPFGIIDFKRLRKEELEGQSTAEPYVGQEFSSPNEAYQFYHTYAACVGFGIRIGQLFRSKNDGLITSRRFVCSKEGFQHPSRVGCGVYLRIKRQPSGKWVVDRLRKDHNHDLDSEKDSKTNSFPAPNILTEEVHAGSADGHLFKIDNYSVTRGVRQNHIKSDWFSVLLEYFQSRQAEDTGFFYAVEVDNGNCMNIFWADGRSRYSCSQFGDVLVVDTSYRKSVYLAPFATFVGVNHHKQPVLLGCALIADESEESFTWLFQTWLRAASGRQPLSVIADQDIAIQRAIAKVFPGTPHRFSLWQIKAKEQENKSLFGDEFTTDYEKCVYQSQTVEEFDTRWNALLKKFGLNDNAWLKEMYEKRASWVPLYLKGMFFAGIPMNESVESFFGALLNAQTPLMEFIPRYERGLERRREDERKEDFNTSNFQPFLQTKEPVEDQCRKLYTLTLFKVFHKEFMQCYSYLGFKIYEEGALSRYLVRKGGNDTEKHIVTFNASTLIISCSCQMFECEGVLCRHALRVLQILELREVPSRYILHRWTRNAEDSAFLDTKSLSSSQEVKSLMLWSLRETASKYVDAGASSIENYKLAYDILKEGGRKLCWHR</sequence>
<dbReference type="GO" id="GO:0006355">
    <property type="term" value="P:regulation of DNA-templated transcription"/>
    <property type="evidence" value="ECO:0007669"/>
    <property type="project" value="UniProtKB-UniRule"/>
</dbReference>
<keyword evidence="6" id="KW-0539">Nucleus</keyword>
<dbReference type="Proteomes" id="UP001497480">
    <property type="component" value="Unassembled WGS sequence"/>
</dbReference>
<dbReference type="GO" id="GO:0005634">
    <property type="term" value="C:nucleus"/>
    <property type="evidence" value="ECO:0007669"/>
    <property type="project" value="UniProtKB-SubCell"/>
</dbReference>
<keyword evidence="3 5" id="KW-0863">Zinc-finger</keyword>
<dbReference type="InterPro" id="IPR018289">
    <property type="entry name" value="MULE_transposase_dom"/>
</dbReference>
<dbReference type="PROSITE" id="PS50966">
    <property type="entry name" value="ZF_SWIM"/>
    <property type="match status" value="1"/>
</dbReference>
<dbReference type="InterPro" id="IPR007527">
    <property type="entry name" value="Znf_SWIM"/>
</dbReference>
<comment type="function">
    <text evidence="6">Putative transcription activator involved in regulating light control of development.</text>
</comment>
<evidence type="ECO:0000313" key="9">
    <source>
        <dbReference type="Proteomes" id="UP001497480"/>
    </source>
</evidence>
<dbReference type="InterPro" id="IPR031052">
    <property type="entry name" value="FHY3/FAR1"/>
</dbReference>
<reference evidence="8 9" key="1">
    <citation type="submission" date="2024-03" db="EMBL/GenBank/DDBJ databases">
        <authorList>
            <person name="Martinez-Hernandez J."/>
        </authorList>
    </citation>
    <scope>NUCLEOTIDE SEQUENCE [LARGE SCALE GENOMIC DNA]</scope>
</reference>
<proteinExistence type="inferred from homology"/>
<dbReference type="Pfam" id="PF04434">
    <property type="entry name" value="SWIM"/>
    <property type="match status" value="1"/>
</dbReference>
<dbReference type="InterPro" id="IPR006564">
    <property type="entry name" value="Znf_PMZ"/>
</dbReference>
<comment type="caution">
    <text evidence="8">The sequence shown here is derived from an EMBL/GenBank/DDBJ whole genome shotgun (WGS) entry which is preliminary data.</text>
</comment>
<evidence type="ECO:0000256" key="2">
    <source>
        <dbReference type="ARBA" id="ARBA00022723"/>
    </source>
</evidence>
<evidence type="ECO:0000259" key="7">
    <source>
        <dbReference type="PROSITE" id="PS50966"/>
    </source>
</evidence>
<dbReference type="InterPro" id="IPR004330">
    <property type="entry name" value="FAR1_DNA_bnd_dom"/>
</dbReference>
<dbReference type="SMART" id="SM00575">
    <property type="entry name" value="ZnF_PMZ"/>
    <property type="match status" value="1"/>
</dbReference>
<gene>
    <name evidence="8" type="ORF">LLUT_LOCUS10110</name>
</gene>
<organism evidence="8 9">
    <name type="scientific">Lupinus luteus</name>
    <name type="common">European yellow lupine</name>
    <dbReference type="NCBI Taxonomy" id="3873"/>
    <lineage>
        <taxon>Eukaryota</taxon>
        <taxon>Viridiplantae</taxon>
        <taxon>Streptophyta</taxon>
        <taxon>Embryophyta</taxon>
        <taxon>Tracheophyta</taxon>
        <taxon>Spermatophyta</taxon>
        <taxon>Magnoliopsida</taxon>
        <taxon>eudicotyledons</taxon>
        <taxon>Gunneridae</taxon>
        <taxon>Pentapetalae</taxon>
        <taxon>rosids</taxon>
        <taxon>fabids</taxon>
        <taxon>Fabales</taxon>
        <taxon>Fabaceae</taxon>
        <taxon>Papilionoideae</taxon>
        <taxon>50 kb inversion clade</taxon>
        <taxon>genistoids sensu lato</taxon>
        <taxon>core genistoids</taxon>
        <taxon>Genisteae</taxon>
        <taxon>Lupinus</taxon>
    </lineage>
</organism>
<evidence type="ECO:0000256" key="1">
    <source>
        <dbReference type="ARBA" id="ARBA00005889"/>
    </source>
</evidence>
<accession>A0AAV1WIB6</accession>
<dbReference type="Pfam" id="PF03101">
    <property type="entry name" value="FAR1"/>
    <property type="match status" value="2"/>
</dbReference>
<comment type="similarity">
    <text evidence="1 6">Belongs to the FHY3/FAR1 family.</text>
</comment>
<evidence type="ECO:0000256" key="6">
    <source>
        <dbReference type="RuleBase" id="RU367018"/>
    </source>
</evidence>
<protein>
    <recommendedName>
        <fullName evidence="6">Protein FAR1-RELATED SEQUENCE</fullName>
    </recommendedName>
</protein>
<evidence type="ECO:0000313" key="8">
    <source>
        <dbReference type="EMBL" id="CAL0309050.1"/>
    </source>
</evidence>
<dbReference type="GO" id="GO:0008270">
    <property type="term" value="F:zinc ion binding"/>
    <property type="evidence" value="ECO:0007669"/>
    <property type="project" value="UniProtKB-UniRule"/>
</dbReference>
<dbReference type="PANTHER" id="PTHR31669">
    <property type="entry name" value="PROTEIN FAR1-RELATED SEQUENCE 10-RELATED"/>
    <property type="match status" value="1"/>
</dbReference>
<comment type="subcellular location">
    <subcellularLocation>
        <location evidence="6">Nucleus</location>
    </subcellularLocation>
</comment>
<name>A0AAV1WIB6_LUPLU</name>
<keyword evidence="9" id="KW-1185">Reference proteome</keyword>
<dbReference type="AlphaFoldDB" id="A0AAV1WIB6"/>
<dbReference type="Pfam" id="PF10551">
    <property type="entry name" value="MULE"/>
    <property type="match status" value="1"/>
</dbReference>
<evidence type="ECO:0000256" key="3">
    <source>
        <dbReference type="ARBA" id="ARBA00022771"/>
    </source>
</evidence>